<keyword evidence="3" id="KW-1185">Reference proteome</keyword>
<dbReference type="SUPFAM" id="SSF63829">
    <property type="entry name" value="Calcium-dependent phosphotriesterase"/>
    <property type="match status" value="1"/>
</dbReference>
<evidence type="ECO:0000313" key="2">
    <source>
        <dbReference type="EMBL" id="TMV09258.1"/>
    </source>
</evidence>
<comment type="caution">
    <text evidence="2">The sequence shown here is derived from an EMBL/GenBank/DDBJ whole genome shotgun (WGS) entry which is preliminary data.</text>
</comment>
<protein>
    <submittedName>
        <fullName evidence="2">SMP-30/gluconolactonase/LRE family protein</fullName>
    </submittedName>
</protein>
<dbReference type="PANTHER" id="PTHR47572:SF5">
    <property type="entry name" value="BLR2277 PROTEIN"/>
    <property type="match status" value="1"/>
</dbReference>
<organism evidence="2 3">
    <name type="scientific">Arenibacterium halophilum</name>
    <dbReference type="NCBI Taxonomy" id="2583821"/>
    <lineage>
        <taxon>Bacteria</taxon>
        <taxon>Pseudomonadati</taxon>
        <taxon>Pseudomonadota</taxon>
        <taxon>Alphaproteobacteria</taxon>
        <taxon>Rhodobacterales</taxon>
        <taxon>Paracoccaceae</taxon>
        <taxon>Arenibacterium</taxon>
    </lineage>
</organism>
<dbReference type="Pfam" id="PF08450">
    <property type="entry name" value="SGL"/>
    <property type="match status" value="1"/>
</dbReference>
<dbReference type="InterPro" id="IPR011042">
    <property type="entry name" value="6-blade_b-propeller_TolB-like"/>
</dbReference>
<dbReference type="Proteomes" id="UP001191082">
    <property type="component" value="Unassembled WGS sequence"/>
</dbReference>
<sequence>MMWMLPPPEIATEVFTEMPTELRRTGRDTAWAAANKGAPLDSFLEGPAFDAEGNLWCTDIPHGRVFRIDPSGTWTQVAEYDGEPNGLKFAPDGHIWLADYRNGIMRLDRDSGQVTPVLERRRAERFRGPNDLIFARNGDLYFTDQGQTGMHDPTGRVYRLGADGQLDCLISNGPSPNGLILDAEEKFLYVAMTRSNEVWRMPLLPEGGTTKVQVFARFFGGNSGPDGMALDRDGNVAVAHAGLGCIFQVDKLGQPRRIVRSCRGLTTTNLAYGGPDMDRMFITDSSTGTILCAQMDVAADPLPFR</sequence>
<dbReference type="InterPro" id="IPR013658">
    <property type="entry name" value="SGL"/>
</dbReference>
<evidence type="ECO:0000259" key="1">
    <source>
        <dbReference type="Pfam" id="PF08450"/>
    </source>
</evidence>
<accession>A0ABY2X1U1</accession>
<gene>
    <name evidence="2" type="ORF">FGK64_19430</name>
</gene>
<reference evidence="2 3" key="1">
    <citation type="submission" date="2019-05" db="EMBL/GenBank/DDBJ databases">
        <title>Marivita sp. nov. isolated from sea sediment.</title>
        <authorList>
            <person name="Kim W."/>
        </authorList>
    </citation>
    <scope>NUCLEOTIDE SEQUENCE [LARGE SCALE GENOMIC DNA]</scope>
    <source>
        <strain evidence="2 3">CAU 1492</strain>
    </source>
</reference>
<dbReference type="Gene3D" id="2.120.10.30">
    <property type="entry name" value="TolB, C-terminal domain"/>
    <property type="match status" value="1"/>
</dbReference>
<proteinExistence type="predicted"/>
<dbReference type="PANTHER" id="PTHR47572">
    <property type="entry name" value="LIPOPROTEIN-RELATED"/>
    <property type="match status" value="1"/>
</dbReference>
<evidence type="ECO:0000313" key="3">
    <source>
        <dbReference type="Proteomes" id="UP001191082"/>
    </source>
</evidence>
<name>A0ABY2X1U1_9RHOB</name>
<dbReference type="InterPro" id="IPR005511">
    <property type="entry name" value="SMP-30"/>
</dbReference>
<dbReference type="PRINTS" id="PR01790">
    <property type="entry name" value="SMP30FAMILY"/>
</dbReference>
<feature type="domain" description="SMP-30/Gluconolactonase/LRE-like region" evidence="1">
    <location>
        <begin position="45"/>
        <end position="284"/>
    </location>
</feature>
<dbReference type="EMBL" id="VCPC01000005">
    <property type="protein sequence ID" value="TMV09258.1"/>
    <property type="molecule type" value="Genomic_DNA"/>
</dbReference>
<dbReference type="InterPro" id="IPR051262">
    <property type="entry name" value="SMP-30/CGR1_Lactonase"/>
</dbReference>